<comment type="similarity">
    <text evidence="2">Belongs to the cerato-platanin family.</text>
</comment>
<dbReference type="AlphaFoldDB" id="A0A401GKW9"/>
<accession>A0A401GKW9</accession>
<proteinExistence type="inferred from homology"/>
<dbReference type="Proteomes" id="UP000287166">
    <property type="component" value="Unassembled WGS sequence"/>
</dbReference>
<protein>
    <submittedName>
        <fullName evidence="5">Protein SnodProt1</fullName>
    </submittedName>
</protein>
<keyword evidence="4" id="KW-0732">Signal</keyword>
<evidence type="ECO:0000256" key="2">
    <source>
        <dbReference type="ARBA" id="ARBA00010421"/>
    </source>
</evidence>
<evidence type="ECO:0000256" key="4">
    <source>
        <dbReference type="SAM" id="SignalP"/>
    </source>
</evidence>
<dbReference type="Pfam" id="PF07249">
    <property type="entry name" value="Cerato-platanin"/>
    <property type="match status" value="1"/>
</dbReference>
<feature type="signal peptide" evidence="4">
    <location>
        <begin position="1"/>
        <end position="20"/>
    </location>
</feature>
<comment type="subcellular location">
    <subcellularLocation>
        <location evidence="1">Secreted</location>
    </subcellularLocation>
</comment>
<reference evidence="5 6" key="1">
    <citation type="journal article" date="2018" name="Sci. Rep.">
        <title>Genome sequence of the cauliflower mushroom Sparassis crispa (Hanabiratake) and its association with beneficial usage.</title>
        <authorList>
            <person name="Kiyama R."/>
            <person name="Furutani Y."/>
            <person name="Kawaguchi K."/>
            <person name="Nakanishi T."/>
        </authorList>
    </citation>
    <scope>NUCLEOTIDE SEQUENCE [LARGE SCALE GENOMIC DNA]</scope>
</reference>
<evidence type="ECO:0000256" key="1">
    <source>
        <dbReference type="ARBA" id="ARBA00004613"/>
    </source>
</evidence>
<sequence>MKFAAVIASLSLLFAPTILAQTSVSVSYDTTYDNSAEPLSNLACSDGANGLEHYGYTTLGSLPDFPYVGGSHVVTGWDSTGCGTCWELTYDGTTITVLAVDTAPEGFNLSEEAMNALTNGQAVAIGRLTATAVQVNSSQCGLSG</sequence>
<dbReference type="InParanoid" id="A0A401GKW9"/>
<dbReference type="OrthoDB" id="4898945at2759"/>
<dbReference type="SUPFAM" id="SSF50685">
    <property type="entry name" value="Barwin-like endoglucanases"/>
    <property type="match status" value="1"/>
</dbReference>
<keyword evidence="6" id="KW-1185">Reference proteome</keyword>
<evidence type="ECO:0000313" key="6">
    <source>
        <dbReference type="Proteomes" id="UP000287166"/>
    </source>
</evidence>
<gene>
    <name evidence="5" type="ORF">SCP_0411740</name>
</gene>
<dbReference type="InterPro" id="IPR036908">
    <property type="entry name" value="RlpA-like_sf"/>
</dbReference>
<feature type="chain" id="PRO_5019355847" evidence="4">
    <location>
        <begin position="21"/>
        <end position="144"/>
    </location>
</feature>
<evidence type="ECO:0000256" key="3">
    <source>
        <dbReference type="ARBA" id="ARBA00022525"/>
    </source>
</evidence>
<name>A0A401GKW9_9APHY</name>
<dbReference type="InterPro" id="IPR010829">
    <property type="entry name" value="Cerato-platanin"/>
</dbReference>
<dbReference type="CDD" id="cd22778">
    <property type="entry name" value="DPBB_CEPL-like"/>
    <property type="match status" value="1"/>
</dbReference>
<dbReference type="GO" id="GO:0005576">
    <property type="term" value="C:extracellular region"/>
    <property type="evidence" value="ECO:0007669"/>
    <property type="project" value="UniProtKB-SubCell"/>
</dbReference>
<comment type="caution">
    <text evidence="5">The sequence shown here is derived from an EMBL/GenBank/DDBJ whole genome shotgun (WGS) entry which is preliminary data.</text>
</comment>
<keyword evidence="3" id="KW-0964">Secreted</keyword>
<organism evidence="5 6">
    <name type="scientific">Sparassis crispa</name>
    <dbReference type="NCBI Taxonomy" id="139825"/>
    <lineage>
        <taxon>Eukaryota</taxon>
        <taxon>Fungi</taxon>
        <taxon>Dikarya</taxon>
        <taxon>Basidiomycota</taxon>
        <taxon>Agaricomycotina</taxon>
        <taxon>Agaricomycetes</taxon>
        <taxon>Polyporales</taxon>
        <taxon>Sparassidaceae</taxon>
        <taxon>Sparassis</taxon>
    </lineage>
</organism>
<evidence type="ECO:0000313" key="5">
    <source>
        <dbReference type="EMBL" id="GBE82789.1"/>
    </source>
</evidence>
<dbReference type="EMBL" id="BFAD01000004">
    <property type="protein sequence ID" value="GBE82789.1"/>
    <property type="molecule type" value="Genomic_DNA"/>
</dbReference>
<dbReference type="RefSeq" id="XP_027613702.1">
    <property type="nucleotide sequence ID" value="XM_027757901.1"/>
</dbReference>
<dbReference type="Gene3D" id="2.40.40.10">
    <property type="entry name" value="RlpA-like domain"/>
    <property type="match status" value="1"/>
</dbReference>
<dbReference type="GeneID" id="38779706"/>